<comment type="caution">
    <text evidence="10">The sequence shown here is derived from an EMBL/GenBank/DDBJ whole genome shotgun (WGS) entry which is preliminary data.</text>
</comment>
<dbReference type="InterPro" id="IPR036890">
    <property type="entry name" value="HATPase_C_sf"/>
</dbReference>
<proteinExistence type="predicted"/>
<gene>
    <name evidence="10" type="ORF">GGR11_001232</name>
</gene>
<dbReference type="SMART" id="SM00388">
    <property type="entry name" value="HisKA"/>
    <property type="match status" value="1"/>
</dbReference>
<evidence type="ECO:0000256" key="3">
    <source>
        <dbReference type="ARBA" id="ARBA00022553"/>
    </source>
</evidence>
<evidence type="ECO:0000256" key="7">
    <source>
        <dbReference type="SAM" id="MobiDB-lite"/>
    </source>
</evidence>
<dbReference type="Gene3D" id="3.40.50.2300">
    <property type="match status" value="1"/>
</dbReference>
<dbReference type="EMBL" id="JACIDA010000001">
    <property type="protein sequence ID" value="MBB3871718.1"/>
    <property type="molecule type" value="Genomic_DNA"/>
</dbReference>
<dbReference type="Proteomes" id="UP000532936">
    <property type="component" value="Unassembled WGS sequence"/>
</dbReference>
<dbReference type="PANTHER" id="PTHR43047:SF71">
    <property type="entry name" value="HISTIDINE KINASE CONTAINING CHEY-HOMOLOGOUS RECEIVER DOMAIN-RELATED"/>
    <property type="match status" value="1"/>
</dbReference>
<dbReference type="CDD" id="cd04598">
    <property type="entry name" value="CBS_pair_GGDEF_EAL"/>
    <property type="match status" value="1"/>
</dbReference>
<dbReference type="InterPro" id="IPR004358">
    <property type="entry name" value="Sig_transdc_His_kin-like_C"/>
</dbReference>
<comment type="catalytic activity">
    <reaction evidence="1">
        <text>ATP + protein L-histidine = ADP + protein N-phospho-L-histidine.</text>
        <dbReference type="EC" id="2.7.13.3"/>
    </reaction>
</comment>
<dbReference type="SMART" id="SM00448">
    <property type="entry name" value="REC"/>
    <property type="match status" value="1"/>
</dbReference>
<evidence type="ECO:0000256" key="6">
    <source>
        <dbReference type="PROSITE-ProRule" id="PRU00169"/>
    </source>
</evidence>
<dbReference type="Gene3D" id="1.10.287.130">
    <property type="match status" value="1"/>
</dbReference>
<dbReference type="GO" id="GO:0009927">
    <property type="term" value="F:histidine phosphotransfer kinase activity"/>
    <property type="evidence" value="ECO:0007669"/>
    <property type="project" value="TreeGrafter"/>
</dbReference>
<sequence length="552" mass="59711">MPIIETLSERPEPIAPSTLGCAVLARFEREPDTLVIPVVENGRPVGLVERTAFLQKIAGRFGHALYDNRPISFAMDAEPAVVEGDTRIDAFSDIMLRGGPAALLRGFIVTRNGRYHGVGTAATLLKAATDRQREYDARMADQTAILNDTRAQAITAARAKSQFLAIMSHELRTPMNGVLAVAELLRRQPLNEAAQAHVQTIVDSSESLLRILQDAVDLSKAEAGELELNPIATPLRAVMDDVQSLWEPRASQDGVTLMVGYEGDTELAAVIDGVRLKQVFNNLIGNALKFARNGVVEARLKAWVEGDQIRMQARVRDDGPGLDADRVDSVFEPFVHGSGPDGAGLGLSICRQVVDRMGGRIWAENNQGRGATFAFDLTARRAVVEVEPPSNVSDLSELNLQSAPHILIVDDNATNRVVAQALCEMFGCSSELAEDGIEALQAVQENRYDLILMDIKMPRMDGVQATQAIRALDGPVSRIPIVALTANADPEDAKHYLSIGMAAVVEKPIKPERLRMAMNAALSTTQAAAADENGDGDGEDARAPRRRAARRA</sequence>
<dbReference type="InterPro" id="IPR001789">
    <property type="entry name" value="Sig_transdc_resp-reg_receiver"/>
</dbReference>
<dbReference type="Pfam" id="PF00072">
    <property type="entry name" value="Response_reg"/>
    <property type="match status" value="1"/>
</dbReference>
<evidence type="ECO:0000256" key="2">
    <source>
        <dbReference type="ARBA" id="ARBA00012438"/>
    </source>
</evidence>
<keyword evidence="5 10" id="KW-0418">Kinase</keyword>
<dbReference type="PRINTS" id="PR00344">
    <property type="entry name" value="BCTRLSENSOR"/>
</dbReference>
<evidence type="ECO:0000313" key="10">
    <source>
        <dbReference type="EMBL" id="MBB3871718.1"/>
    </source>
</evidence>
<dbReference type="InterPro" id="IPR011006">
    <property type="entry name" value="CheY-like_superfamily"/>
</dbReference>
<dbReference type="RefSeq" id="WP_183195867.1">
    <property type="nucleotide sequence ID" value="NZ_JACIDA010000001.1"/>
</dbReference>
<dbReference type="InterPro" id="IPR003661">
    <property type="entry name" value="HisK_dim/P_dom"/>
</dbReference>
<accession>A0A7W6A6Z8</accession>
<dbReference type="SUPFAM" id="SSF52172">
    <property type="entry name" value="CheY-like"/>
    <property type="match status" value="1"/>
</dbReference>
<feature type="modified residue" description="4-aspartylphosphate" evidence="6">
    <location>
        <position position="454"/>
    </location>
</feature>
<dbReference type="InterPro" id="IPR046342">
    <property type="entry name" value="CBS_dom_sf"/>
</dbReference>
<dbReference type="PROSITE" id="PS50110">
    <property type="entry name" value="RESPONSE_REGULATORY"/>
    <property type="match status" value="1"/>
</dbReference>
<reference evidence="10 11" key="1">
    <citation type="submission" date="2020-08" db="EMBL/GenBank/DDBJ databases">
        <title>Genomic Encyclopedia of Type Strains, Phase IV (KMG-IV): sequencing the most valuable type-strain genomes for metagenomic binning, comparative biology and taxonomic classification.</title>
        <authorList>
            <person name="Goeker M."/>
        </authorList>
    </citation>
    <scope>NUCLEOTIDE SEQUENCE [LARGE SCALE GENOMIC DNA]</scope>
    <source>
        <strain evidence="10 11">DSM 14878</strain>
    </source>
</reference>
<dbReference type="InterPro" id="IPR005467">
    <property type="entry name" value="His_kinase_dom"/>
</dbReference>
<feature type="region of interest" description="Disordered" evidence="7">
    <location>
        <begin position="524"/>
        <end position="552"/>
    </location>
</feature>
<dbReference type="GO" id="GO:0000155">
    <property type="term" value="F:phosphorelay sensor kinase activity"/>
    <property type="evidence" value="ECO:0007669"/>
    <property type="project" value="InterPro"/>
</dbReference>
<keyword evidence="4" id="KW-0808">Transferase</keyword>
<organism evidence="10 11">
    <name type="scientific">Brevundimonas mediterranea</name>
    <dbReference type="NCBI Taxonomy" id="74329"/>
    <lineage>
        <taxon>Bacteria</taxon>
        <taxon>Pseudomonadati</taxon>
        <taxon>Pseudomonadota</taxon>
        <taxon>Alphaproteobacteria</taxon>
        <taxon>Caulobacterales</taxon>
        <taxon>Caulobacteraceae</taxon>
        <taxon>Brevundimonas</taxon>
    </lineage>
</organism>
<dbReference type="Pfam" id="PF00512">
    <property type="entry name" value="HisKA"/>
    <property type="match status" value="1"/>
</dbReference>
<dbReference type="Gene3D" id="3.30.565.10">
    <property type="entry name" value="Histidine kinase-like ATPase, C-terminal domain"/>
    <property type="match status" value="1"/>
</dbReference>
<feature type="domain" description="Histidine kinase" evidence="8">
    <location>
        <begin position="166"/>
        <end position="381"/>
    </location>
</feature>
<dbReference type="PANTHER" id="PTHR43047">
    <property type="entry name" value="TWO-COMPONENT HISTIDINE PROTEIN KINASE"/>
    <property type="match status" value="1"/>
</dbReference>
<evidence type="ECO:0000259" key="9">
    <source>
        <dbReference type="PROSITE" id="PS50110"/>
    </source>
</evidence>
<feature type="domain" description="Response regulatory" evidence="9">
    <location>
        <begin position="405"/>
        <end position="522"/>
    </location>
</feature>
<dbReference type="GO" id="GO:0005886">
    <property type="term" value="C:plasma membrane"/>
    <property type="evidence" value="ECO:0007669"/>
    <property type="project" value="TreeGrafter"/>
</dbReference>
<name>A0A7W6A6Z8_9CAUL</name>
<dbReference type="SUPFAM" id="SSF47384">
    <property type="entry name" value="Homodimeric domain of signal transducing histidine kinase"/>
    <property type="match status" value="1"/>
</dbReference>
<dbReference type="EC" id="2.7.13.3" evidence="2"/>
<dbReference type="AlphaFoldDB" id="A0A7W6A6Z8"/>
<keyword evidence="3 6" id="KW-0597">Phosphoprotein</keyword>
<dbReference type="SUPFAM" id="SSF55874">
    <property type="entry name" value="ATPase domain of HSP90 chaperone/DNA topoisomerase II/histidine kinase"/>
    <property type="match status" value="1"/>
</dbReference>
<dbReference type="SMART" id="SM00387">
    <property type="entry name" value="HATPase_c"/>
    <property type="match status" value="1"/>
</dbReference>
<dbReference type="InterPro" id="IPR036097">
    <property type="entry name" value="HisK_dim/P_sf"/>
</dbReference>
<evidence type="ECO:0000313" key="11">
    <source>
        <dbReference type="Proteomes" id="UP000532936"/>
    </source>
</evidence>
<evidence type="ECO:0000259" key="8">
    <source>
        <dbReference type="PROSITE" id="PS50109"/>
    </source>
</evidence>
<protein>
    <recommendedName>
        <fullName evidence="2">histidine kinase</fullName>
        <ecNumber evidence="2">2.7.13.3</ecNumber>
    </recommendedName>
</protein>
<dbReference type="CDD" id="cd00082">
    <property type="entry name" value="HisKA"/>
    <property type="match status" value="1"/>
</dbReference>
<dbReference type="InterPro" id="IPR003594">
    <property type="entry name" value="HATPase_dom"/>
</dbReference>
<dbReference type="SUPFAM" id="SSF54631">
    <property type="entry name" value="CBS-domain pair"/>
    <property type="match status" value="1"/>
</dbReference>
<dbReference type="Pfam" id="PF02518">
    <property type="entry name" value="HATPase_c"/>
    <property type="match status" value="1"/>
</dbReference>
<evidence type="ECO:0000256" key="5">
    <source>
        <dbReference type="ARBA" id="ARBA00022777"/>
    </source>
</evidence>
<dbReference type="PROSITE" id="PS50109">
    <property type="entry name" value="HIS_KIN"/>
    <property type="match status" value="1"/>
</dbReference>
<dbReference type="CDD" id="cd17546">
    <property type="entry name" value="REC_hyHK_CKI1_RcsC-like"/>
    <property type="match status" value="1"/>
</dbReference>
<evidence type="ECO:0000256" key="4">
    <source>
        <dbReference type="ARBA" id="ARBA00022679"/>
    </source>
</evidence>
<evidence type="ECO:0000256" key="1">
    <source>
        <dbReference type="ARBA" id="ARBA00000085"/>
    </source>
</evidence>
<dbReference type="Gene3D" id="3.10.580.10">
    <property type="entry name" value="CBS-domain"/>
    <property type="match status" value="1"/>
</dbReference>